<dbReference type="Proteomes" id="UP001163152">
    <property type="component" value="Chromosome"/>
</dbReference>
<evidence type="ECO:0000313" key="3">
    <source>
        <dbReference type="EMBL" id="WAL59088.1"/>
    </source>
</evidence>
<keyword evidence="4" id="KW-1185">Reference proteome</keyword>
<gene>
    <name evidence="3" type="ORF">OXH18_18195</name>
</gene>
<organism evidence="3 4">
    <name type="scientific">Thermocoleostomius sinensis A174</name>
    <dbReference type="NCBI Taxonomy" id="2016057"/>
    <lineage>
        <taxon>Bacteria</taxon>
        <taxon>Bacillati</taxon>
        <taxon>Cyanobacteriota</taxon>
        <taxon>Cyanophyceae</taxon>
        <taxon>Oculatellales</taxon>
        <taxon>Oculatellaceae</taxon>
        <taxon>Thermocoleostomius</taxon>
    </lineage>
</organism>
<feature type="transmembrane region" description="Helical" evidence="2">
    <location>
        <begin position="38"/>
        <end position="56"/>
    </location>
</feature>
<evidence type="ECO:0000256" key="1">
    <source>
        <dbReference type="SAM" id="MobiDB-lite"/>
    </source>
</evidence>
<protein>
    <submittedName>
        <fullName evidence="3">Ycf66 family protein</fullName>
    </submittedName>
</protein>
<sequence length="246" mass="28152">MVNVGLNWASFLGIALALGGAGLYALRTMRPGLARDQDIVFAAIALLCGGILFFQGWRLDPILQFAQTLSVASAIWFAYEAVRLRGIATEQAKRNTPVVDEERPVSRVYRAELDDYPPLDERDRFPVNRRIRGTREEVRPRDDYDDTRRSTPRRGSERPSLSDRPRRPRSSRSSSLPPDRSERTWDDDSSEQSFRREVIRPSSASDDQPTRPKRSRPSEASRRRSSDYAASDYVDYQPVDRSDDWS</sequence>
<evidence type="ECO:0000313" key="4">
    <source>
        <dbReference type="Proteomes" id="UP001163152"/>
    </source>
</evidence>
<dbReference type="RefSeq" id="WP_268608666.1">
    <property type="nucleotide sequence ID" value="NZ_CP113797.1"/>
</dbReference>
<dbReference type="EMBL" id="CP113797">
    <property type="protein sequence ID" value="WAL59088.1"/>
    <property type="molecule type" value="Genomic_DNA"/>
</dbReference>
<keyword evidence="2" id="KW-1133">Transmembrane helix</keyword>
<proteinExistence type="predicted"/>
<name>A0A9E9C7C1_9CYAN</name>
<feature type="region of interest" description="Disordered" evidence="1">
    <location>
        <begin position="120"/>
        <end position="246"/>
    </location>
</feature>
<dbReference type="KEGG" id="tsin:OXH18_18195"/>
<feature type="transmembrane region" description="Helical" evidence="2">
    <location>
        <begin position="6"/>
        <end position="26"/>
    </location>
</feature>
<evidence type="ECO:0000256" key="2">
    <source>
        <dbReference type="SAM" id="Phobius"/>
    </source>
</evidence>
<reference evidence="3" key="1">
    <citation type="submission" date="2022-12" db="EMBL/GenBank/DDBJ databases">
        <title>Polyphasic identification of a Novel Hot-Spring Cyanobacterium Ocullathermofonsia sinensis gen nov. sp. nov. and Genomic Insights on its Adaptations to the Thermal Habitat.</title>
        <authorList>
            <person name="Daroch M."/>
            <person name="Tang J."/>
            <person name="Jiang Y."/>
        </authorList>
    </citation>
    <scope>NUCLEOTIDE SEQUENCE</scope>
    <source>
        <strain evidence="3">PKUAC-SCTA174</strain>
    </source>
</reference>
<accession>A0A9E9C7C1</accession>
<dbReference type="InterPro" id="IPR010004">
    <property type="entry name" value="Uncharacterised_Ycf66"/>
</dbReference>
<keyword evidence="2" id="KW-0812">Transmembrane</keyword>
<dbReference type="AlphaFoldDB" id="A0A9E9C7C1"/>
<dbReference type="Pfam" id="PF07444">
    <property type="entry name" value="Ycf66_N"/>
    <property type="match status" value="1"/>
</dbReference>
<feature type="compositionally biased region" description="Basic and acidic residues" evidence="1">
    <location>
        <begin position="216"/>
        <end position="226"/>
    </location>
</feature>
<feature type="compositionally biased region" description="Basic and acidic residues" evidence="1">
    <location>
        <begin position="133"/>
        <end position="165"/>
    </location>
</feature>
<keyword evidence="2" id="KW-0472">Membrane</keyword>